<dbReference type="GO" id="GO:0008381">
    <property type="term" value="F:mechanosensitive monoatomic ion channel activity"/>
    <property type="evidence" value="ECO:0007669"/>
    <property type="project" value="UniProtKB-ARBA"/>
</dbReference>
<protein>
    <recommendedName>
        <fullName evidence="12">MscS family membrane protein</fullName>
    </recommendedName>
</protein>
<keyword evidence="5 7" id="KW-1133">Transmembrane helix</keyword>
<evidence type="ECO:0000256" key="4">
    <source>
        <dbReference type="ARBA" id="ARBA00022692"/>
    </source>
</evidence>
<proteinExistence type="inferred from homology"/>
<dbReference type="Gene3D" id="2.30.30.60">
    <property type="match status" value="1"/>
</dbReference>
<dbReference type="AlphaFoldDB" id="A0A344TDC4"/>
<keyword evidence="6 7" id="KW-0472">Membrane</keyword>
<keyword evidence="11" id="KW-1185">Reference proteome</keyword>
<comment type="similarity">
    <text evidence="2">Belongs to the MscS (TC 1.A.23) family.</text>
</comment>
<dbReference type="InterPro" id="IPR006685">
    <property type="entry name" value="MscS_channel_2nd"/>
</dbReference>
<organism evidence="10 11">
    <name type="scientific">Runella rosea</name>
    <dbReference type="NCBI Taxonomy" id="2259595"/>
    <lineage>
        <taxon>Bacteria</taxon>
        <taxon>Pseudomonadati</taxon>
        <taxon>Bacteroidota</taxon>
        <taxon>Cytophagia</taxon>
        <taxon>Cytophagales</taxon>
        <taxon>Spirosomataceae</taxon>
        <taxon>Runella</taxon>
    </lineage>
</organism>
<dbReference type="Pfam" id="PF21082">
    <property type="entry name" value="MS_channel_3rd"/>
    <property type="match status" value="1"/>
</dbReference>
<dbReference type="SUPFAM" id="SSF82861">
    <property type="entry name" value="Mechanosensitive channel protein MscS (YggB), transmembrane region"/>
    <property type="match status" value="1"/>
</dbReference>
<evidence type="ECO:0000256" key="2">
    <source>
        <dbReference type="ARBA" id="ARBA00008017"/>
    </source>
</evidence>
<dbReference type="Gene3D" id="1.10.287.1260">
    <property type="match status" value="1"/>
</dbReference>
<dbReference type="InterPro" id="IPR023408">
    <property type="entry name" value="MscS_beta-dom_sf"/>
</dbReference>
<dbReference type="InterPro" id="IPR011066">
    <property type="entry name" value="MscS_channel_C_sf"/>
</dbReference>
<dbReference type="SUPFAM" id="SSF82689">
    <property type="entry name" value="Mechanosensitive channel protein MscS (YggB), C-terminal domain"/>
    <property type="match status" value="1"/>
</dbReference>
<dbReference type="PANTHER" id="PTHR43634">
    <property type="entry name" value="OW CONDUCTANCE MECHANOSENSITIVE CHANNEL"/>
    <property type="match status" value="1"/>
</dbReference>
<feature type="transmembrane region" description="Helical" evidence="7">
    <location>
        <begin position="69"/>
        <end position="87"/>
    </location>
</feature>
<evidence type="ECO:0000256" key="7">
    <source>
        <dbReference type="SAM" id="Phobius"/>
    </source>
</evidence>
<dbReference type="PANTHER" id="PTHR43634:SF2">
    <property type="entry name" value="LOW CONDUCTANCE MECHANOSENSITIVE CHANNEL YNAI"/>
    <property type="match status" value="1"/>
</dbReference>
<gene>
    <name evidence="10" type="ORF">DR864_02325</name>
</gene>
<evidence type="ECO:0000256" key="6">
    <source>
        <dbReference type="ARBA" id="ARBA00023136"/>
    </source>
</evidence>
<dbReference type="RefSeq" id="WP_114065432.1">
    <property type="nucleotide sequence ID" value="NZ_CP030850.1"/>
</dbReference>
<dbReference type="InterPro" id="IPR011014">
    <property type="entry name" value="MscS_channel_TM-2"/>
</dbReference>
<dbReference type="InterPro" id="IPR010920">
    <property type="entry name" value="LSM_dom_sf"/>
</dbReference>
<evidence type="ECO:0000259" key="9">
    <source>
        <dbReference type="Pfam" id="PF21082"/>
    </source>
</evidence>
<dbReference type="Gene3D" id="3.30.70.100">
    <property type="match status" value="1"/>
</dbReference>
<dbReference type="EMBL" id="CP030850">
    <property type="protein sequence ID" value="AXE16645.1"/>
    <property type="molecule type" value="Genomic_DNA"/>
</dbReference>
<dbReference type="InterPro" id="IPR045042">
    <property type="entry name" value="YnaI-like"/>
</dbReference>
<evidence type="ECO:0000313" key="10">
    <source>
        <dbReference type="EMBL" id="AXE16645.1"/>
    </source>
</evidence>
<feature type="transmembrane region" description="Helical" evidence="7">
    <location>
        <begin position="174"/>
        <end position="194"/>
    </location>
</feature>
<evidence type="ECO:0000259" key="8">
    <source>
        <dbReference type="Pfam" id="PF00924"/>
    </source>
</evidence>
<dbReference type="OrthoDB" id="9809206at2"/>
<evidence type="ECO:0000313" key="11">
    <source>
        <dbReference type="Proteomes" id="UP000251993"/>
    </source>
</evidence>
<dbReference type="KEGG" id="run:DR864_02325"/>
<feature type="transmembrane region" description="Helical" evidence="7">
    <location>
        <begin position="107"/>
        <end position="129"/>
    </location>
</feature>
<keyword evidence="3" id="KW-1003">Cell membrane</keyword>
<dbReference type="SUPFAM" id="SSF50182">
    <property type="entry name" value="Sm-like ribonucleoproteins"/>
    <property type="match status" value="1"/>
</dbReference>
<evidence type="ECO:0000256" key="3">
    <source>
        <dbReference type="ARBA" id="ARBA00022475"/>
    </source>
</evidence>
<evidence type="ECO:0008006" key="12">
    <source>
        <dbReference type="Google" id="ProtNLM"/>
    </source>
</evidence>
<feature type="transmembrane region" description="Helical" evidence="7">
    <location>
        <begin position="20"/>
        <end position="37"/>
    </location>
</feature>
<dbReference type="GO" id="GO:0005886">
    <property type="term" value="C:plasma membrane"/>
    <property type="evidence" value="ECO:0007669"/>
    <property type="project" value="UniProtKB-SubCell"/>
</dbReference>
<reference evidence="10 11" key="1">
    <citation type="submission" date="2018-07" db="EMBL/GenBank/DDBJ databases">
        <title>Genome sequencing of Runella.</title>
        <authorList>
            <person name="Baek M.-G."/>
            <person name="Yi H."/>
        </authorList>
    </citation>
    <scope>NUCLEOTIDE SEQUENCE [LARGE SCALE GENOMIC DNA]</scope>
    <source>
        <strain evidence="10 11">HYN0085</strain>
    </source>
</reference>
<name>A0A344TDC4_9BACT</name>
<sequence>MEIVSKWLNYTILDNPIRDLLWFGGIIGLSILIRRGLSFTISRTIYRFIKNESGDIPLAEFVRLTRRPFELLITLGMIYLAFSHLVVPKQWDWMTSKKFGGLVLIQNLFFTLLGAAIGWLGIRIIKFAALIFKQKAATTPTPLDDQLVPFFKDIAIILWTLTSFFVILHKVYEVNVWALITSLGIGGLVIALAARETLENLIASVAIMLERPFVIGDSIVLDKISGEIEQIGFRSTRVRSDDGSLITVPNRLMTTQALENVTQRSYRRAKYYVRLSFNTPPETIAQIVKDIRLHLESNYLTNSKIPMVRLETLAENSLDILVIYHVHSSIWRVFMETREEINFKIIEIVHEHGATFAYPNRNLFIKETIEN</sequence>
<keyword evidence="4 7" id="KW-0812">Transmembrane</keyword>
<dbReference type="InterPro" id="IPR049278">
    <property type="entry name" value="MS_channel_C"/>
</dbReference>
<accession>A0A344TDC4</accession>
<evidence type="ECO:0000256" key="5">
    <source>
        <dbReference type="ARBA" id="ARBA00022989"/>
    </source>
</evidence>
<comment type="subcellular location">
    <subcellularLocation>
        <location evidence="1">Cell membrane</location>
        <topology evidence="1">Multi-pass membrane protein</topology>
    </subcellularLocation>
</comment>
<dbReference type="Pfam" id="PF00924">
    <property type="entry name" value="MS_channel_2nd"/>
    <property type="match status" value="1"/>
</dbReference>
<evidence type="ECO:0000256" key="1">
    <source>
        <dbReference type="ARBA" id="ARBA00004651"/>
    </source>
</evidence>
<feature type="domain" description="Mechanosensitive ion channel MscS C-terminal" evidence="9">
    <location>
        <begin position="271"/>
        <end position="354"/>
    </location>
</feature>
<feature type="domain" description="Mechanosensitive ion channel MscS" evidence="8">
    <location>
        <begin position="197"/>
        <end position="262"/>
    </location>
</feature>
<dbReference type="Proteomes" id="UP000251993">
    <property type="component" value="Chromosome"/>
</dbReference>